<evidence type="ECO:0000313" key="3">
    <source>
        <dbReference type="Proteomes" id="UP000324897"/>
    </source>
</evidence>
<dbReference type="AlphaFoldDB" id="A0A5J9UIN6"/>
<name>A0A5J9UIN6_9POAL</name>
<dbReference type="Proteomes" id="UP000324897">
    <property type="component" value="Unassembled WGS sequence"/>
</dbReference>
<comment type="caution">
    <text evidence="2">The sequence shown here is derived from an EMBL/GenBank/DDBJ whole genome shotgun (WGS) entry which is preliminary data.</text>
</comment>
<keyword evidence="3" id="KW-1185">Reference proteome</keyword>
<dbReference type="Pfam" id="PF03478">
    <property type="entry name" value="Beta-prop_KIB1-4"/>
    <property type="match status" value="1"/>
</dbReference>
<sequence>RICLHLRSGQVSGTTAGTRSATIGTRIPRFDSDSSYRIAVMTPYLVLKHATGSDQPVFFCISEGKAIDIDDGRVIGELTNNNCWATPQGWMLIRDGLSSTTCLLDPRNRTDTGKISLPHLPEENLSTYCTCLLSEYPDDPAQHTSCIVLLVETHLPVIWYCRIDDKNWTRHEYDIGTLNLCGGCTEKLVISPITACQGKFYFNGGGFDELGVLEFCPAPVFSSIKIRNAITGPPGLRKVIMLESEQELYMVSLMSSYNLNVVHRFSVHKMDFVKEEWREVHDIGDRSFLLSSWYFGTSCSATECGLEPNCLYMVYAGIKCLMIFNVRDGTTKVQNLDEAPSSRQALWVMPLAAHA</sequence>
<proteinExistence type="predicted"/>
<dbReference type="PANTHER" id="PTHR33127:SF85">
    <property type="entry name" value="OS11G0436500 PROTEIN"/>
    <property type="match status" value="1"/>
</dbReference>
<feature type="non-terminal residue" evidence="2">
    <location>
        <position position="1"/>
    </location>
</feature>
<protein>
    <recommendedName>
        <fullName evidence="1">KIB1-4 beta-propeller domain-containing protein</fullName>
    </recommendedName>
</protein>
<dbReference type="Gramene" id="TVU23137">
    <property type="protein sequence ID" value="TVU23137"/>
    <property type="gene ID" value="EJB05_30262"/>
</dbReference>
<dbReference type="InterPro" id="IPR005174">
    <property type="entry name" value="KIB1-4_b-propeller"/>
</dbReference>
<reference evidence="2 3" key="1">
    <citation type="journal article" date="2019" name="Sci. Rep.">
        <title>A high-quality genome of Eragrostis curvula grass provides insights into Poaceae evolution and supports new strategies to enhance forage quality.</title>
        <authorList>
            <person name="Carballo J."/>
            <person name="Santos B.A.C.M."/>
            <person name="Zappacosta D."/>
            <person name="Garbus I."/>
            <person name="Selva J.P."/>
            <person name="Gallo C.A."/>
            <person name="Diaz A."/>
            <person name="Albertini E."/>
            <person name="Caccamo M."/>
            <person name="Echenique V."/>
        </authorList>
    </citation>
    <scope>NUCLEOTIDE SEQUENCE [LARGE SCALE GENOMIC DNA]</scope>
    <source>
        <strain evidence="3">cv. Victoria</strain>
        <tissue evidence="2">Leaf</tissue>
    </source>
</reference>
<gene>
    <name evidence="2" type="ORF">EJB05_30262</name>
</gene>
<accession>A0A5J9UIN6</accession>
<organism evidence="2 3">
    <name type="scientific">Eragrostis curvula</name>
    <name type="common">weeping love grass</name>
    <dbReference type="NCBI Taxonomy" id="38414"/>
    <lineage>
        <taxon>Eukaryota</taxon>
        <taxon>Viridiplantae</taxon>
        <taxon>Streptophyta</taxon>
        <taxon>Embryophyta</taxon>
        <taxon>Tracheophyta</taxon>
        <taxon>Spermatophyta</taxon>
        <taxon>Magnoliopsida</taxon>
        <taxon>Liliopsida</taxon>
        <taxon>Poales</taxon>
        <taxon>Poaceae</taxon>
        <taxon>PACMAD clade</taxon>
        <taxon>Chloridoideae</taxon>
        <taxon>Eragrostideae</taxon>
        <taxon>Eragrostidinae</taxon>
        <taxon>Eragrostis</taxon>
    </lineage>
</organism>
<dbReference type="PANTHER" id="PTHR33127">
    <property type="entry name" value="TRANSMEMBRANE PROTEIN"/>
    <property type="match status" value="1"/>
</dbReference>
<dbReference type="OrthoDB" id="686549at2759"/>
<feature type="domain" description="KIB1-4 beta-propeller" evidence="1">
    <location>
        <begin position="73"/>
        <end position="314"/>
    </location>
</feature>
<evidence type="ECO:0000313" key="2">
    <source>
        <dbReference type="EMBL" id="TVU23137.1"/>
    </source>
</evidence>
<evidence type="ECO:0000259" key="1">
    <source>
        <dbReference type="Pfam" id="PF03478"/>
    </source>
</evidence>
<dbReference type="EMBL" id="RWGY01000023">
    <property type="protein sequence ID" value="TVU23137.1"/>
    <property type="molecule type" value="Genomic_DNA"/>
</dbReference>